<dbReference type="SMART" id="SM00382">
    <property type="entry name" value="AAA"/>
    <property type="match status" value="1"/>
</dbReference>
<gene>
    <name evidence="11" type="ORF">EF294_14320</name>
</gene>
<evidence type="ECO:0000259" key="10">
    <source>
        <dbReference type="PROSITE" id="PS51866"/>
    </source>
</evidence>
<dbReference type="Pfam" id="PF00005">
    <property type="entry name" value="ABC_tran"/>
    <property type="match status" value="1"/>
</dbReference>
<dbReference type="PANTHER" id="PTHR43514:SF1">
    <property type="entry name" value="SULFATE_THIOSULFATE IMPORT ATP-BINDING PROTEIN CYSA"/>
    <property type="match status" value="1"/>
</dbReference>
<dbReference type="GO" id="GO:0015689">
    <property type="term" value="P:molybdate ion transport"/>
    <property type="evidence" value="ECO:0007669"/>
    <property type="project" value="InterPro"/>
</dbReference>
<dbReference type="InterPro" id="IPR050334">
    <property type="entry name" value="Molybdenum_import_ModC"/>
</dbReference>
<keyword evidence="2" id="KW-1003">Cell membrane</keyword>
<sequence length="372" mass="38931">MTGVAMTSPEQQGFRASVRCAVPDLVADIEVAPGDTLAIIGPNGAGKSTLLSIVSGLRRTPDSRVAVGSRILQGNNIFVEPHRRSVVLLEQKARLFGHLSVRRNVEFGPAAAGLSRKDIRNRAQRWLDAVGVADLADRMPSGLSGGQAQRVSIARALATEPEVLLLDEPFAALDVDVAQQMRSLMRHLLADRAGMTVLVTHDLIDVVSLADRIAVIDDARIVQAGPTTSVLARPESAFAATLAGTNLIVGQLRDAGTVLADDGIRVVGTAAESAATHSGKAGRAAAAFSPRAVAVYFQQPQGSPRNSWRGVVEEVIPTGDRALVRTRCGAHRIGAEVTWASVGDLDLSPGTEVVLSVKATEVSVYGAAGSPS</sequence>
<dbReference type="GO" id="GO:0005524">
    <property type="term" value="F:ATP binding"/>
    <property type="evidence" value="ECO:0007669"/>
    <property type="project" value="UniProtKB-KW"/>
</dbReference>
<evidence type="ECO:0000313" key="11">
    <source>
        <dbReference type="EMBL" id="RPA59001.1"/>
    </source>
</evidence>
<dbReference type="AlphaFoldDB" id="A0A3N4GIK4"/>
<comment type="caution">
    <text evidence="11">The sequence shown here is derived from an EMBL/GenBank/DDBJ whole genome shotgun (WGS) entry which is preliminary data.</text>
</comment>
<dbReference type="PROSITE" id="PS00211">
    <property type="entry name" value="ABC_TRANSPORTER_1"/>
    <property type="match status" value="1"/>
</dbReference>
<dbReference type="InterPro" id="IPR027417">
    <property type="entry name" value="P-loop_NTPase"/>
</dbReference>
<dbReference type="InterPro" id="IPR003439">
    <property type="entry name" value="ABC_transporter-like_ATP-bd"/>
</dbReference>
<dbReference type="SUPFAM" id="SSF52540">
    <property type="entry name" value="P-loop containing nucleoside triphosphate hydrolases"/>
    <property type="match status" value="1"/>
</dbReference>
<evidence type="ECO:0000313" key="12">
    <source>
        <dbReference type="Proteomes" id="UP000267536"/>
    </source>
</evidence>
<dbReference type="EMBL" id="RKMH01000010">
    <property type="protein sequence ID" value="RPA59001.1"/>
    <property type="molecule type" value="Genomic_DNA"/>
</dbReference>
<feature type="domain" description="Mop" evidence="10">
    <location>
        <begin position="301"/>
        <end position="366"/>
    </location>
</feature>
<evidence type="ECO:0000256" key="4">
    <source>
        <dbReference type="ARBA" id="ARBA00022741"/>
    </source>
</evidence>
<evidence type="ECO:0000256" key="7">
    <source>
        <dbReference type="ARBA" id="ARBA00023136"/>
    </source>
</evidence>
<feature type="domain" description="ABC transporter" evidence="9">
    <location>
        <begin position="8"/>
        <end position="243"/>
    </location>
</feature>
<dbReference type="InterPro" id="IPR017871">
    <property type="entry name" value="ABC_transporter-like_CS"/>
</dbReference>
<dbReference type="PROSITE" id="PS50893">
    <property type="entry name" value="ABC_TRANSPORTER_2"/>
    <property type="match status" value="1"/>
</dbReference>
<keyword evidence="3 8" id="KW-0500">Molybdenum</keyword>
<dbReference type="Pfam" id="PF03459">
    <property type="entry name" value="TOBE"/>
    <property type="match status" value="1"/>
</dbReference>
<reference evidence="11 12" key="1">
    <citation type="submission" date="2018-11" db="EMBL/GenBank/DDBJ databases">
        <title>Draft genome sequence of Gordonia sp. RS15-1S isolated from rice stems.</title>
        <authorList>
            <person name="Muangham S."/>
        </authorList>
    </citation>
    <scope>NUCLEOTIDE SEQUENCE [LARGE SCALE GENOMIC DNA]</scope>
    <source>
        <strain evidence="11 12">RS15-1S</strain>
    </source>
</reference>
<dbReference type="Proteomes" id="UP000267536">
    <property type="component" value="Unassembled WGS sequence"/>
</dbReference>
<name>A0A3N4GIK4_9ACTN</name>
<dbReference type="Gene3D" id="2.40.50.100">
    <property type="match status" value="1"/>
</dbReference>
<proteinExistence type="predicted"/>
<accession>A0A3N4GIK4</accession>
<keyword evidence="6" id="KW-1278">Translocase</keyword>
<dbReference type="InterPro" id="IPR005116">
    <property type="entry name" value="Transp-assoc_OB_typ1"/>
</dbReference>
<protein>
    <submittedName>
        <fullName evidence="11">ABC transporter ATP-binding protein</fullName>
    </submittedName>
</protein>
<keyword evidence="4" id="KW-0547">Nucleotide-binding</keyword>
<dbReference type="Gene3D" id="3.40.50.300">
    <property type="entry name" value="P-loop containing nucleotide triphosphate hydrolases"/>
    <property type="match status" value="1"/>
</dbReference>
<keyword evidence="7" id="KW-0472">Membrane</keyword>
<evidence type="ECO:0000256" key="5">
    <source>
        <dbReference type="ARBA" id="ARBA00022840"/>
    </source>
</evidence>
<dbReference type="InterPro" id="IPR003593">
    <property type="entry name" value="AAA+_ATPase"/>
</dbReference>
<keyword evidence="12" id="KW-1185">Reference proteome</keyword>
<dbReference type="InterPro" id="IPR008995">
    <property type="entry name" value="Mo/tungstate-bd_C_term_dom"/>
</dbReference>
<evidence type="ECO:0000259" key="9">
    <source>
        <dbReference type="PROSITE" id="PS50893"/>
    </source>
</evidence>
<keyword evidence="5 11" id="KW-0067">ATP-binding</keyword>
<dbReference type="InterPro" id="IPR004606">
    <property type="entry name" value="Mop_domain"/>
</dbReference>
<dbReference type="SUPFAM" id="SSF50331">
    <property type="entry name" value="MOP-like"/>
    <property type="match status" value="1"/>
</dbReference>
<evidence type="ECO:0000256" key="8">
    <source>
        <dbReference type="PROSITE-ProRule" id="PRU01213"/>
    </source>
</evidence>
<evidence type="ECO:0000256" key="1">
    <source>
        <dbReference type="ARBA" id="ARBA00022448"/>
    </source>
</evidence>
<evidence type="ECO:0000256" key="3">
    <source>
        <dbReference type="ARBA" id="ARBA00022505"/>
    </source>
</evidence>
<organism evidence="11 12">
    <name type="scientific">Gordonia oryzae</name>
    <dbReference type="NCBI Taxonomy" id="2487349"/>
    <lineage>
        <taxon>Bacteria</taxon>
        <taxon>Bacillati</taxon>
        <taxon>Actinomycetota</taxon>
        <taxon>Actinomycetes</taxon>
        <taxon>Mycobacteriales</taxon>
        <taxon>Gordoniaceae</taxon>
        <taxon>Gordonia</taxon>
    </lineage>
</organism>
<evidence type="ECO:0000256" key="6">
    <source>
        <dbReference type="ARBA" id="ARBA00022967"/>
    </source>
</evidence>
<dbReference type="PROSITE" id="PS51866">
    <property type="entry name" value="MOP"/>
    <property type="match status" value="1"/>
</dbReference>
<dbReference type="GO" id="GO:0016887">
    <property type="term" value="F:ATP hydrolysis activity"/>
    <property type="evidence" value="ECO:0007669"/>
    <property type="project" value="InterPro"/>
</dbReference>
<dbReference type="OrthoDB" id="9112331at2"/>
<keyword evidence="1" id="KW-0813">Transport</keyword>
<evidence type="ECO:0000256" key="2">
    <source>
        <dbReference type="ARBA" id="ARBA00022475"/>
    </source>
</evidence>
<dbReference type="PANTHER" id="PTHR43514">
    <property type="entry name" value="ABC TRANSPORTER I FAMILY MEMBER 10"/>
    <property type="match status" value="1"/>
</dbReference>